<dbReference type="CDD" id="cd10912">
    <property type="entry name" value="PIN_YacP-like"/>
    <property type="match status" value="1"/>
</dbReference>
<reference evidence="1 2" key="1">
    <citation type="submission" date="2018-06" db="EMBL/GenBank/DDBJ databases">
        <title>Genomic Encyclopedia of Type Strains, Phase IV (KMG-IV): sequencing the most valuable type-strain genomes for metagenomic binning, comparative biology and taxonomic classification.</title>
        <authorList>
            <person name="Goeker M."/>
        </authorList>
    </citation>
    <scope>NUCLEOTIDE SEQUENCE [LARGE SCALE GENOMIC DNA]</scope>
    <source>
        <strain evidence="1 2">DSM 22112</strain>
    </source>
</reference>
<evidence type="ECO:0000313" key="2">
    <source>
        <dbReference type="Proteomes" id="UP000253490"/>
    </source>
</evidence>
<organism evidence="1 2">
    <name type="scientific">Alkalibaculum bacchi</name>
    <dbReference type="NCBI Taxonomy" id="645887"/>
    <lineage>
        <taxon>Bacteria</taxon>
        <taxon>Bacillati</taxon>
        <taxon>Bacillota</taxon>
        <taxon>Clostridia</taxon>
        <taxon>Eubacteriales</taxon>
        <taxon>Eubacteriaceae</taxon>
        <taxon>Alkalibaculum</taxon>
    </lineage>
</organism>
<dbReference type="PANTHER" id="PTHR34547:SF1">
    <property type="entry name" value="YACP-LIKE NYN DOMAIN PROTEIN"/>
    <property type="match status" value="1"/>
</dbReference>
<dbReference type="InterPro" id="IPR010298">
    <property type="entry name" value="YacP-like"/>
</dbReference>
<name>A0A366IDQ9_9FIRM</name>
<protein>
    <recommendedName>
        <fullName evidence="3">RNA-binding protein with PIN domain</fullName>
    </recommendedName>
</protein>
<evidence type="ECO:0008006" key="3">
    <source>
        <dbReference type="Google" id="ProtNLM"/>
    </source>
</evidence>
<evidence type="ECO:0000313" key="1">
    <source>
        <dbReference type="EMBL" id="RBP67382.1"/>
    </source>
</evidence>
<accession>A0A366IDQ9</accession>
<sequence>MIKTYLIIDGYNIINQWADLKEIAKTSLEDARTKLISEIQSYAKLKNYYFIIVFDAYNINDRIKQEVFENGSVIFTQKHQTADSYIEKLVYDMPKVYEIYVVTSDFTLQRMIIGSGANRITALELEKDLDFAKKTSMKKTEEQYHKERNNLEKSLDVNIINKLDKIRRGQAE</sequence>
<dbReference type="RefSeq" id="WP_170128166.1">
    <property type="nucleotide sequence ID" value="NZ_QNRX01000004.1"/>
</dbReference>
<comment type="caution">
    <text evidence="1">The sequence shown here is derived from an EMBL/GenBank/DDBJ whole genome shotgun (WGS) entry which is preliminary data.</text>
</comment>
<dbReference type="EMBL" id="QNRX01000004">
    <property type="protein sequence ID" value="RBP67382.1"/>
    <property type="molecule type" value="Genomic_DNA"/>
</dbReference>
<dbReference type="Proteomes" id="UP000253490">
    <property type="component" value="Unassembled WGS sequence"/>
</dbReference>
<dbReference type="AlphaFoldDB" id="A0A366IDQ9"/>
<proteinExistence type="predicted"/>
<keyword evidence="2" id="KW-1185">Reference proteome</keyword>
<dbReference type="Pfam" id="PF05991">
    <property type="entry name" value="NYN_YacP"/>
    <property type="match status" value="1"/>
</dbReference>
<gene>
    <name evidence="1" type="ORF">DES36_10482</name>
</gene>
<dbReference type="PANTHER" id="PTHR34547">
    <property type="entry name" value="YACP-LIKE NYN DOMAIN PROTEIN"/>
    <property type="match status" value="1"/>
</dbReference>